<comment type="caution">
    <text evidence="2">The sequence shown here is derived from an EMBL/GenBank/DDBJ whole genome shotgun (WGS) entry which is preliminary data.</text>
</comment>
<proteinExistence type="predicted"/>
<gene>
    <name evidence="2" type="ORF">AMORRO_LOCUS8149</name>
</gene>
<keyword evidence="3" id="KW-1185">Reference proteome</keyword>
<dbReference type="AlphaFoldDB" id="A0A9N9CRG9"/>
<sequence>MNSHSETLRNILTTNSGVCKFFKTFRYPSSQRDRAEKDLKKALELISAKKDALLPKSNLWLSNFDVMMCSSVKEEQHFFRLKSNIAIEHDIATDSFRTNIQERFKRPLLSKEPLHISDPNKKAKTDFTFDVSFDEYVDSIETNGNEIDDDSEIIDVEPSTDWEFDTTVPSWLKKVMEQHKLLTSQTDPSKRLESAKDPIWWRILDSSESNIVPGLLTKADMSELITVFSSALNVGHPTDDWTILGPATERCLQSLAMLDNDQLRKTGKMVQLEGTHGAILEILKMVKNAETSSLNISLFDDENTTDKIKPALLVEEEDYLNPDVQFILDLVRFTCEMIAKGIPQRKNSERDIDVFIKRHIFSCLDNILDSHFGEMVSRASRDRRAEATDAPKNTEGYHLDWMFTKHDLGKDLPYGREFSLCERTGSKIENKRKILSNTLKVQKTLRDMHRALFEAVSTAGGGFYASINLADLEIPTTYEELGSIVKISRIMLQVKVYNNSVLVLKLMKDRAVREKFIPGKVAVNARLQEFRSPQKQKDSNQTKPKSDLSCTGSSPVPINNRLTCDT</sequence>
<evidence type="ECO:0000256" key="1">
    <source>
        <dbReference type="SAM" id="MobiDB-lite"/>
    </source>
</evidence>
<feature type="compositionally biased region" description="Polar residues" evidence="1">
    <location>
        <begin position="547"/>
        <end position="566"/>
    </location>
</feature>
<dbReference type="EMBL" id="CAJVPV010006723">
    <property type="protein sequence ID" value="CAG8609410.1"/>
    <property type="molecule type" value="Genomic_DNA"/>
</dbReference>
<accession>A0A9N9CRG9</accession>
<protein>
    <submittedName>
        <fullName evidence="2">10714_t:CDS:1</fullName>
    </submittedName>
</protein>
<organism evidence="2 3">
    <name type="scientific">Acaulospora morrowiae</name>
    <dbReference type="NCBI Taxonomy" id="94023"/>
    <lineage>
        <taxon>Eukaryota</taxon>
        <taxon>Fungi</taxon>
        <taxon>Fungi incertae sedis</taxon>
        <taxon>Mucoromycota</taxon>
        <taxon>Glomeromycotina</taxon>
        <taxon>Glomeromycetes</taxon>
        <taxon>Diversisporales</taxon>
        <taxon>Acaulosporaceae</taxon>
        <taxon>Acaulospora</taxon>
    </lineage>
</organism>
<feature type="compositionally biased region" description="Basic and acidic residues" evidence="1">
    <location>
        <begin position="535"/>
        <end position="546"/>
    </location>
</feature>
<feature type="region of interest" description="Disordered" evidence="1">
    <location>
        <begin position="531"/>
        <end position="566"/>
    </location>
</feature>
<reference evidence="2" key="1">
    <citation type="submission" date="2021-06" db="EMBL/GenBank/DDBJ databases">
        <authorList>
            <person name="Kallberg Y."/>
            <person name="Tangrot J."/>
            <person name="Rosling A."/>
        </authorList>
    </citation>
    <scope>NUCLEOTIDE SEQUENCE</scope>
    <source>
        <strain evidence="2">CL551</strain>
    </source>
</reference>
<evidence type="ECO:0000313" key="2">
    <source>
        <dbReference type="EMBL" id="CAG8609410.1"/>
    </source>
</evidence>
<dbReference type="Proteomes" id="UP000789342">
    <property type="component" value="Unassembled WGS sequence"/>
</dbReference>
<name>A0A9N9CRG9_9GLOM</name>
<evidence type="ECO:0000313" key="3">
    <source>
        <dbReference type="Proteomes" id="UP000789342"/>
    </source>
</evidence>
<dbReference type="OrthoDB" id="2401718at2759"/>